<dbReference type="InterPro" id="IPR019819">
    <property type="entry name" value="Carboxylesterase_B_CS"/>
</dbReference>
<dbReference type="Pfam" id="PF00135">
    <property type="entry name" value="COesterase"/>
    <property type="match status" value="1"/>
</dbReference>
<sequence>MYCAILVLVIFFVTICVGQISPYPEVTIQQGIIRGKYDTTINGRSYAAFIGIPYAQARVGKQKFKEPKASKPWVGILFATEKRPVCLQYDQFTNVMIGDEDCLYLDIYTPSVPVNAQTSRLLDVIVYINGEGFTSSSGNDFGPNYLLDRDVVFVTFNYRVGALGFLSTGDLIVPGNNGLKDQSAALRWVQRNIAAFGGNPGSITLIGHGAGGASVHYHYLSPLSQGLFTRGISFSGTALCPWALMENGREKAFQIGTNLGCNTLDSTLLLNCLRNRPAHQILQQSKQLTGWSNNPFAVFGPTVELGGKIPFITQEPYQILKSGLFQQLPWITSVTSEEGLFPGAEIISSPTSSQELDLYFDEILPHILDFNQTVEPELKQDVCSDIRGFYFNNLFFTNAPSQNPTQVVKMLGDRHFVSCAEEAAKTHAELSIAPVYFYYFSYKGSTSMSNMYTKNEYNIGVSHGDDVAYFLKSTYLNPENSASDKEMMNRFLDFITSYASFGIPRFTPNFVFAPVKPTLPALQYINIKSPTEFVPEQSTNLGNSEFWFNLPLYEEVNLVKLEPMLVENTTPTVAAGGIKTEL</sequence>
<feature type="domain" description="Carboxylesterase type B" evidence="3">
    <location>
        <begin position="24"/>
        <end position="532"/>
    </location>
</feature>
<dbReference type="PROSITE" id="PS00941">
    <property type="entry name" value="CARBOXYLESTERASE_B_2"/>
    <property type="match status" value="1"/>
</dbReference>
<feature type="signal peptide" evidence="2">
    <location>
        <begin position="1"/>
        <end position="18"/>
    </location>
</feature>
<dbReference type="PANTHER" id="PTHR11559">
    <property type="entry name" value="CARBOXYLESTERASE"/>
    <property type="match status" value="1"/>
</dbReference>
<dbReference type="AlphaFoldDB" id="A0A1B6D1F0"/>
<dbReference type="SUPFAM" id="SSF53474">
    <property type="entry name" value="alpha/beta-Hydrolases"/>
    <property type="match status" value="1"/>
</dbReference>
<evidence type="ECO:0000313" key="4">
    <source>
        <dbReference type="EMBL" id="JAS19500.1"/>
    </source>
</evidence>
<accession>A0A1B6D1F0</accession>
<proteinExistence type="predicted"/>
<feature type="chain" id="PRO_5008580849" description="Carboxylesterase type B domain-containing protein" evidence="2">
    <location>
        <begin position="19"/>
        <end position="582"/>
    </location>
</feature>
<dbReference type="InterPro" id="IPR002018">
    <property type="entry name" value="CarbesteraseB"/>
</dbReference>
<dbReference type="Gene3D" id="3.40.50.1820">
    <property type="entry name" value="alpha/beta hydrolase"/>
    <property type="match status" value="1"/>
</dbReference>
<keyword evidence="2" id="KW-0732">Signal</keyword>
<gene>
    <name evidence="4" type="ORF">g.883</name>
</gene>
<organism evidence="4">
    <name type="scientific">Clastoptera arizonana</name>
    <name type="common">Arizona spittle bug</name>
    <dbReference type="NCBI Taxonomy" id="38151"/>
    <lineage>
        <taxon>Eukaryota</taxon>
        <taxon>Metazoa</taxon>
        <taxon>Ecdysozoa</taxon>
        <taxon>Arthropoda</taxon>
        <taxon>Hexapoda</taxon>
        <taxon>Insecta</taxon>
        <taxon>Pterygota</taxon>
        <taxon>Neoptera</taxon>
        <taxon>Paraneoptera</taxon>
        <taxon>Hemiptera</taxon>
        <taxon>Auchenorrhyncha</taxon>
        <taxon>Cercopoidea</taxon>
        <taxon>Clastopteridae</taxon>
        <taxon>Clastoptera</taxon>
    </lineage>
</organism>
<name>A0A1B6D1F0_9HEMI</name>
<reference evidence="4" key="1">
    <citation type="submission" date="2015-12" db="EMBL/GenBank/DDBJ databases">
        <title>De novo transcriptome assembly of four potential Pierce s Disease insect vectors from Arizona vineyards.</title>
        <authorList>
            <person name="Tassone E.E."/>
        </authorList>
    </citation>
    <scope>NUCLEOTIDE SEQUENCE</scope>
</reference>
<dbReference type="EMBL" id="GEDC01017798">
    <property type="protein sequence ID" value="JAS19500.1"/>
    <property type="molecule type" value="Transcribed_RNA"/>
</dbReference>
<dbReference type="InterPro" id="IPR050309">
    <property type="entry name" value="Type-B_Carboxylest/Lipase"/>
</dbReference>
<evidence type="ECO:0000256" key="2">
    <source>
        <dbReference type="SAM" id="SignalP"/>
    </source>
</evidence>
<evidence type="ECO:0000256" key="1">
    <source>
        <dbReference type="ARBA" id="ARBA00023180"/>
    </source>
</evidence>
<dbReference type="InterPro" id="IPR029058">
    <property type="entry name" value="AB_hydrolase_fold"/>
</dbReference>
<keyword evidence="1" id="KW-0325">Glycoprotein</keyword>
<protein>
    <recommendedName>
        <fullName evidence="3">Carboxylesterase type B domain-containing protein</fullName>
    </recommendedName>
</protein>
<evidence type="ECO:0000259" key="3">
    <source>
        <dbReference type="Pfam" id="PF00135"/>
    </source>
</evidence>